<proteinExistence type="predicted"/>
<dbReference type="OrthoDB" id="5479728at2"/>
<gene>
    <name evidence="3" type="ORF">PPSIR1_23239</name>
</gene>
<organism evidence="3 4">
    <name type="scientific">Plesiocystis pacifica SIR-1</name>
    <dbReference type="NCBI Taxonomy" id="391625"/>
    <lineage>
        <taxon>Bacteria</taxon>
        <taxon>Pseudomonadati</taxon>
        <taxon>Myxococcota</taxon>
        <taxon>Polyangia</taxon>
        <taxon>Nannocystales</taxon>
        <taxon>Nannocystaceae</taxon>
        <taxon>Plesiocystis</taxon>
    </lineage>
</organism>
<evidence type="ECO:0000313" key="3">
    <source>
        <dbReference type="EMBL" id="EDM76521.1"/>
    </source>
</evidence>
<sequence length="551" mass="58405">MGPANLEGFGDDDFGDELDPVEPDTETDTTDDWEEEEDADWGEEETSGGECINVSLGDDFELYWSDYVDESSGDEFQAICGPNGNDYGIVWRAPVGGFYELGFFAETEMDLHILEGNGCDNAVLGCVDSVFGGGDVVEFEEGQFYTFVVDESSGPGFFELYAFFIGGPDPDPDPDPGDCPDGEIGAFPFEIFGSTVGGGNNFGSDCSGWDAPDRTFLFTAPFTGTFEFDTAGSNYDTVLYALDGVCNGPHIDCNDDWEDLQSRIIIDLEEGQTITLVVDGYGTSQGDFVLTGQSDDEPPPPPPPPPPTLCDDATVMPAGVPSGVTWSSFLEDGDVFNQCSPFPSERVFSWSAPEAGSYEFSVSGGVNPSALAVLGADCDSANAECIDDQGNIVRSLAAGEEVFLIAEWVPETPDTINVSVDVEGGSPDPDPDPGCGQAIPEGVPTSFSGTTGGQGNEHEGSCTNNPSPEAELWWTAPADGSYLISLEGSAYDTLMYIRDGGCEGPELVCNDDTEEELWSSAVLELSAGQVISIFVDGFNGSGSYELNITAI</sequence>
<dbReference type="InterPro" id="IPR056600">
    <property type="entry name" value="GBD_T9SS_assoc"/>
</dbReference>
<accession>A6GC72</accession>
<evidence type="ECO:0000313" key="4">
    <source>
        <dbReference type="Proteomes" id="UP000005801"/>
    </source>
</evidence>
<dbReference type="RefSeq" id="WP_006974313.1">
    <property type="nucleotide sequence ID" value="NZ_ABCS01000063.1"/>
</dbReference>
<dbReference type="eggNOG" id="COG4249">
    <property type="taxonomic scope" value="Bacteria"/>
</dbReference>
<evidence type="ECO:0000256" key="1">
    <source>
        <dbReference type="SAM" id="MobiDB-lite"/>
    </source>
</evidence>
<reference evidence="3 4" key="1">
    <citation type="submission" date="2007-06" db="EMBL/GenBank/DDBJ databases">
        <authorList>
            <person name="Shimkets L."/>
            <person name="Ferriera S."/>
            <person name="Johnson J."/>
            <person name="Kravitz S."/>
            <person name="Beeson K."/>
            <person name="Sutton G."/>
            <person name="Rogers Y.-H."/>
            <person name="Friedman R."/>
            <person name="Frazier M."/>
            <person name="Venter J.C."/>
        </authorList>
    </citation>
    <scope>NUCLEOTIDE SEQUENCE [LARGE SCALE GENOMIC DNA]</scope>
    <source>
        <strain evidence="3 4">SIR-1</strain>
    </source>
</reference>
<evidence type="ECO:0000259" key="2">
    <source>
        <dbReference type="Pfam" id="PF23759"/>
    </source>
</evidence>
<dbReference type="Proteomes" id="UP000005801">
    <property type="component" value="Unassembled WGS sequence"/>
</dbReference>
<feature type="region of interest" description="Disordered" evidence="1">
    <location>
        <begin position="1"/>
        <end position="50"/>
    </location>
</feature>
<keyword evidence="3" id="KW-0449">Lipoprotein</keyword>
<name>A6GC72_9BACT</name>
<dbReference type="EMBL" id="ABCS01000063">
    <property type="protein sequence ID" value="EDM76521.1"/>
    <property type="molecule type" value="Genomic_DNA"/>
</dbReference>
<feature type="compositionally biased region" description="Acidic residues" evidence="1">
    <location>
        <begin position="9"/>
        <end position="47"/>
    </location>
</feature>
<comment type="caution">
    <text evidence="3">The sequence shown here is derived from an EMBL/GenBank/DDBJ whole genome shotgun (WGS) entry which is preliminary data.</text>
</comment>
<keyword evidence="4" id="KW-1185">Reference proteome</keyword>
<dbReference type="AlphaFoldDB" id="A6GC72"/>
<dbReference type="Pfam" id="PF23759">
    <property type="entry name" value="GBD_T9SS_assoc"/>
    <property type="match status" value="1"/>
</dbReference>
<feature type="domain" description="T9SS-like galactose binding" evidence="2">
    <location>
        <begin position="202"/>
        <end position="276"/>
    </location>
</feature>
<feature type="region of interest" description="Disordered" evidence="1">
    <location>
        <begin position="421"/>
        <end position="468"/>
    </location>
</feature>
<protein>
    <submittedName>
        <fullName evidence="3">Putative lipoprotein</fullName>
    </submittedName>
</protein>